<gene>
    <name evidence="1" type="ORF">C2869_15965</name>
</gene>
<proteinExistence type="predicted"/>
<dbReference type="KEGG" id="cate:C2869_15965"/>
<accession>A0A2S0VUD6</accession>
<organism evidence="1 2">
    <name type="scientific">Saccharobesus litoralis</name>
    <dbReference type="NCBI Taxonomy" id="2172099"/>
    <lineage>
        <taxon>Bacteria</taxon>
        <taxon>Pseudomonadati</taxon>
        <taxon>Pseudomonadota</taxon>
        <taxon>Gammaproteobacteria</taxon>
        <taxon>Alteromonadales</taxon>
        <taxon>Alteromonadaceae</taxon>
        <taxon>Saccharobesus</taxon>
    </lineage>
</organism>
<protein>
    <submittedName>
        <fullName evidence="1">Uncharacterized protein</fullName>
    </submittedName>
</protein>
<keyword evidence="2" id="KW-1185">Reference proteome</keyword>
<dbReference type="Proteomes" id="UP000244441">
    <property type="component" value="Chromosome"/>
</dbReference>
<dbReference type="AlphaFoldDB" id="A0A2S0VUD6"/>
<reference evidence="1 2" key="1">
    <citation type="submission" date="2018-01" db="EMBL/GenBank/DDBJ databases">
        <title>Genome sequence of a Cantenovulum-like bacteria.</title>
        <authorList>
            <person name="Tan W.R."/>
            <person name="Lau N.-S."/>
            <person name="Go F."/>
            <person name="Amirul A.-A.A."/>
        </authorList>
    </citation>
    <scope>NUCLEOTIDE SEQUENCE [LARGE SCALE GENOMIC DNA]</scope>
    <source>
        <strain evidence="1 2">CCB-QB4</strain>
    </source>
</reference>
<sequence length="67" mass="7521">MSANFLLLTRLFINSNTIGQKKARAKFLCPGSGKWLTGMSRALTKTKTRGNSMKLNCPIIIWIYLSD</sequence>
<dbReference type="EMBL" id="CP026604">
    <property type="protein sequence ID" value="AWB67831.1"/>
    <property type="molecule type" value="Genomic_DNA"/>
</dbReference>
<name>A0A2S0VUD6_9ALTE</name>
<evidence type="ECO:0000313" key="1">
    <source>
        <dbReference type="EMBL" id="AWB67831.1"/>
    </source>
</evidence>
<evidence type="ECO:0000313" key="2">
    <source>
        <dbReference type="Proteomes" id="UP000244441"/>
    </source>
</evidence>